<reference evidence="2" key="1">
    <citation type="submission" date="2022-01" db="EMBL/GenBank/DDBJ databases">
        <authorList>
            <person name="Jo J.-H."/>
            <person name="Im W.-T."/>
        </authorList>
    </citation>
    <scope>NUCLEOTIDE SEQUENCE</scope>
    <source>
        <strain evidence="2">G124</strain>
    </source>
</reference>
<dbReference type="SUPFAM" id="SSF53474">
    <property type="entry name" value="alpha/beta-Hydrolases"/>
    <property type="match status" value="1"/>
</dbReference>
<dbReference type="PANTHER" id="PTHR43433">
    <property type="entry name" value="HYDROLASE, ALPHA/BETA FOLD FAMILY PROTEIN"/>
    <property type="match status" value="1"/>
</dbReference>
<dbReference type="AlphaFoldDB" id="A0A9X1QHR2"/>
<dbReference type="Proteomes" id="UP001139410">
    <property type="component" value="Unassembled WGS sequence"/>
</dbReference>
<evidence type="ECO:0000313" key="2">
    <source>
        <dbReference type="EMBL" id="MCF2513556.1"/>
    </source>
</evidence>
<keyword evidence="3" id="KW-1185">Reference proteome</keyword>
<gene>
    <name evidence="2" type="ORF">LVY65_00520</name>
</gene>
<comment type="caution">
    <text evidence="2">The sequence shown here is derived from an EMBL/GenBank/DDBJ whole genome shotgun (WGS) entry which is preliminary data.</text>
</comment>
<dbReference type="GO" id="GO:0016787">
    <property type="term" value="F:hydrolase activity"/>
    <property type="evidence" value="ECO:0007669"/>
    <property type="project" value="UniProtKB-KW"/>
</dbReference>
<dbReference type="RefSeq" id="WP_235066065.1">
    <property type="nucleotide sequence ID" value="NZ_JAKFGM010000001.1"/>
</dbReference>
<proteinExistence type="predicted"/>
<dbReference type="InterPro" id="IPR029058">
    <property type="entry name" value="AB_hydrolase_fold"/>
</dbReference>
<dbReference type="InterPro" id="IPR000073">
    <property type="entry name" value="AB_hydrolase_1"/>
</dbReference>
<evidence type="ECO:0000313" key="3">
    <source>
        <dbReference type="Proteomes" id="UP001139410"/>
    </source>
</evidence>
<dbReference type="InterPro" id="IPR050471">
    <property type="entry name" value="AB_hydrolase"/>
</dbReference>
<dbReference type="Pfam" id="PF12697">
    <property type="entry name" value="Abhydrolase_6"/>
    <property type="match status" value="1"/>
</dbReference>
<name>A0A9X1QHR2_9SPHN</name>
<dbReference type="PANTHER" id="PTHR43433:SF5">
    <property type="entry name" value="AB HYDROLASE-1 DOMAIN-CONTAINING PROTEIN"/>
    <property type="match status" value="1"/>
</dbReference>
<organism evidence="2 3">
    <name type="scientific">Sphingomonas cremea</name>
    <dbReference type="NCBI Taxonomy" id="2904799"/>
    <lineage>
        <taxon>Bacteria</taxon>
        <taxon>Pseudomonadati</taxon>
        <taxon>Pseudomonadota</taxon>
        <taxon>Alphaproteobacteria</taxon>
        <taxon>Sphingomonadales</taxon>
        <taxon>Sphingomonadaceae</taxon>
        <taxon>Sphingomonas</taxon>
    </lineage>
</organism>
<evidence type="ECO:0000259" key="1">
    <source>
        <dbReference type="Pfam" id="PF12697"/>
    </source>
</evidence>
<feature type="domain" description="AB hydrolase-1" evidence="1">
    <location>
        <begin position="31"/>
        <end position="272"/>
    </location>
</feature>
<accession>A0A9X1QHR2</accession>
<sequence length="291" mass="32536">MASWTDRYWYSAEGLRLHYRDYEGPRDKPPILCIPGLTRNARDFEPVADRYAGQWRVICVDLRGRGLSEPDPDPDRYSPHYYVADILKLLDQEGIADAVFFGTSLGGICTMFLASTDADRIAGAMLNDIGPEIDPAGIERIGTYVGKDVRFESWEDAASALADRNRDKFPKWTSADWDKFARRICHETGDGIRLNYDMAIAQNFRAVAEGPPGQSWHLFEALAGRPVTILRGELSDLLSAETAERMVEVLHGDAELVVVPDVGHTPNLEEPVVQAAMDRLLERVSAREDVL</sequence>
<dbReference type="EMBL" id="JAKFGM010000001">
    <property type="protein sequence ID" value="MCF2513556.1"/>
    <property type="molecule type" value="Genomic_DNA"/>
</dbReference>
<protein>
    <submittedName>
        <fullName evidence="2">Alpha/beta hydrolase</fullName>
    </submittedName>
</protein>
<dbReference type="Gene3D" id="3.40.50.1820">
    <property type="entry name" value="alpha/beta hydrolase"/>
    <property type="match status" value="1"/>
</dbReference>
<keyword evidence="2" id="KW-0378">Hydrolase</keyword>